<dbReference type="Pfam" id="PF13873">
    <property type="entry name" value="Myb_DNA-bind_5"/>
    <property type="match status" value="1"/>
</dbReference>
<accession>A0A9D4C1H2</accession>
<sequence>MASQADASSVTSPEIKRKKRSINFSNTEILKLEELVKDEKTFSILTNKFSNTVNNKMKKDMWTKIAEVISAQGIAVRTADECSNKWQNLKRESKAAVTSEKLERRKTGGGTLTLTAVADEQKVRIAEMYKDSASFNRIIGGLDSDEADGRHFLSNTTVAPAVGTVGQTEQSSECCNKGPAKKQKKFATKSEELQYWQVQYFKGEVEKQEREKQLLDIRIRMLLKEEMRRDQNVVDEIINGKFFED</sequence>
<comment type="caution">
    <text evidence="2">The sequence shown here is derived from an EMBL/GenBank/DDBJ whole genome shotgun (WGS) entry which is preliminary data.</text>
</comment>
<protein>
    <recommendedName>
        <fullName evidence="1">Myb/SANT-like DNA-binding domain-containing protein</fullName>
    </recommendedName>
</protein>
<dbReference type="EMBL" id="JAIWYP010000013">
    <property type="protein sequence ID" value="KAH3715583.1"/>
    <property type="molecule type" value="Genomic_DNA"/>
</dbReference>
<dbReference type="OrthoDB" id="10046272at2759"/>
<dbReference type="AlphaFoldDB" id="A0A9D4C1H2"/>
<evidence type="ECO:0000313" key="3">
    <source>
        <dbReference type="Proteomes" id="UP000828390"/>
    </source>
</evidence>
<proteinExistence type="predicted"/>
<reference evidence="2" key="1">
    <citation type="journal article" date="2019" name="bioRxiv">
        <title>The Genome of the Zebra Mussel, Dreissena polymorpha: A Resource for Invasive Species Research.</title>
        <authorList>
            <person name="McCartney M.A."/>
            <person name="Auch B."/>
            <person name="Kono T."/>
            <person name="Mallez S."/>
            <person name="Zhang Y."/>
            <person name="Obille A."/>
            <person name="Becker A."/>
            <person name="Abrahante J.E."/>
            <person name="Garbe J."/>
            <person name="Badalamenti J.P."/>
            <person name="Herman A."/>
            <person name="Mangelson H."/>
            <person name="Liachko I."/>
            <person name="Sullivan S."/>
            <person name="Sone E.D."/>
            <person name="Koren S."/>
            <person name="Silverstein K.A.T."/>
            <person name="Beckman K.B."/>
            <person name="Gohl D.M."/>
        </authorList>
    </citation>
    <scope>NUCLEOTIDE SEQUENCE</scope>
    <source>
        <strain evidence="2">Duluth1</strain>
        <tissue evidence="2">Whole animal</tissue>
    </source>
</reference>
<evidence type="ECO:0000313" key="2">
    <source>
        <dbReference type="EMBL" id="KAH3715583.1"/>
    </source>
</evidence>
<name>A0A9D4C1H2_DREPO</name>
<gene>
    <name evidence="2" type="ORF">DPMN_058294</name>
</gene>
<dbReference type="GO" id="GO:0005634">
    <property type="term" value="C:nucleus"/>
    <property type="evidence" value="ECO:0007669"/>
    <property type="project" value="TreeGrafter"/>
</dbReference>
<feature type="domain" description="Myb/SANT-like DNA-binding" evidence="1">
    <location>
        <begin position="20"/>
        <end position="97"/>
    </location>
</feature>
<keyword evidence="3" id="KW-1185">Reference proteome</keyword>
<reference evidence="2" key="2">
    <citation type="submission" date="2020-11" db="EMBL/GenBank/DDBJ databases">
        <authorList>
            <person name="McCartney M.A."/>
            <person name="Auch B."/>
            <person name="Kono T."/>
            <person name="Mallez S."/>
            <person name="Becker A."/>
            <person name="Gohl D.M."/>
            <person name="Silverstein K.A.T."/>
            <person name="Koren S."/>
            <person name="Bechman K.B."/>
            <person name="Herman A."/>
            <person name="Abrahante J.E."/>
            <person name="Garbe J."/>
        </authorList>
    </citation>
    <scope>NUCLEOTIDE SEQUENCE</scope>
    <source>
        <strain evidence="2">Duluth1</strain>
        <tissue evidence="2">Whole animal</tissue>
    </source>
</reference>
<dbReference type="PANTHER" id="PTHR23098">
    <property type="entry name" value="AGAP001331-PA-RELATED"/>
    <property type="match status" value="1"/>
</dbReference>
<organism evidence="2 3">
    <name type="scientific">Dreissena polymorpha</name>
    <name type="common">Zebra mussel</name>
    <name type="synonym">Mytilus polymorpha</name>
    <dbReference type="NCBI Taxonomy" id="45954"/>
    <lineage>
        <taxon>Eukaryota</taxon>
        <taxon>Metazoa</taxon>
        <taxon>Spiralia</taxon>
        <taxon>Lophotrochozoa</taxon>
        <taxon>Mollusca</taxon>
        <taxon>Bivalvia</taxon>
        <taxon>Autobranchia</taxon>
        <taxon>Heteroconchia</taxon>
        <taxon>Euheterodonta</taxon>
        <taxon>Imparidentia</taxon>
        <taxon>Neoheterodontei</taxon>
        <taxon>Myida</taxon>
        <taxon>Dreissenoidea</taxon>
        <taxon>Dreissenidae</taxon>
        <taxon>Dreissena</taxon>
    </lineage>
</organism>
<dbReference type="PANTHER" id="PTHR23098:SF16">
    <property type="entry name" value="REGULATORY PROTEIN ZESTE"/>
    <property type="match status" value="1"/>
</dbReference>
<dbReference type="Proteomes" id="UP000828390">
    <property type="component" value="Unassembled WGS sequence"/>
</dbReference>
<dbReference type="InterPro" id="IPR028002">
    <property type="entry name" value="Myb_DNA-bind_5"/>
</dbReference>
<evidence type="ECO:0000259" key="1">
    <source>
        <dbReference type="Pfam" id="PF13873"/>
    </source>
</evidence>
<dbReference type="Gene3D" id="1.10.10.60">
    <property type="entry name" value="Homeodomain-like"/>
    <property type="match status" value="1"/>
</dbReference>